<name>B8MVD5_TALSN</name>
<dbReference type="VEuPathDB" id="FungiDB:TSTA_007850"/>
<dbReference type="RefSeq" id="XP_002488811.1">
    <property type="nucleotide sequence ID" value="XM_002488766.1"/>
</dbReference>
<evidence type="ECO:0000313" key="1">
    <source>
        <dbReference type="EMBL" id="EED11495.1"/>
    </source>
</evidence>
<dbReference type="HOGENOM" id="CLU_2514174_0_0_1"/>
<dbReference type="EMBL" id="EQ962663">
    <property type="protein sequence ID" value="EED11495.1"/>
    <property type="molecule type" value="Genomic_DNA"/>
</dbReference>
<organism evidence="1 2">
    <name type="scientific">Talaromyces stipitatus (strain ATCC 10500 / CBS 375.48 / QM 6759 / NRRL 1006)</name>
    <name type="common">Penicillium stipitatum</name>
    <dbReference type="NCBI Taxonomy" id="441959"/>
    <lineage>
        <taxon>Eukaryota</taxon>
        <taxon>Fungi</taxon>
        <taxon>Dikarya</taxon>
        <taxon>Ascomycota</taxon>
        <taxon>Pezizomycotina</taxon>
        <taxon>Eurotiomycetes</taxon>
        <taxon>Eurotiomycetidae</taxon>
        <taxon>Eurotiales</taxon>
        <taxon>Trichocomaceae</taxon>
        <taxon>Talaromyces</taxon>
        <taxon>Talaromyces sect. Talaromyces</taxon>
    </lineage>
</organism>
<dbReference type="AlphaFoldDB" id="B8MVD5"/>
<dbReference type="PhylomeDB" id="B8MVD5"/>
<proteinExistence type="predicted"/>
<keyword evidence="2" id="KW-1185">Reference proteome</keyword>
<evidence type="ECO:0000313" key="2">
    <source>
        <dbReference type="Proteomes" id="UP000001745"/>
    </source>
</evidence>
<accession>B8MVD5</accession>
<dbReference type="Proteomes" id="UP000001745">
    <property type="component" value="Unassembled WGS sequence"/>
</dbReference>
<gene>
    <name evidence="1" type="ORF">TSTA_007850</name>
</gene>
<reference evidence="2" key="1">
    <citation type="journal article" date="2015" name="Genome Announc.">
        <title>Genome sequence of the AIDS-associated pathogen Penicillium marneffei (ATCC18224) and its near taxonomic relative Talaromyces stipitatus (ATCC10500).</title>
        <authorList>
            <person name="Nierman W.C."/>
            <person name="Fedorova-Abrams N.D."/>
            <person name="Andrianopoulos A."/>
        </authorList>
    </citation>
    <scope>NUCLEOTIDE SEQUENCE [LARGE SCALE GENOMIC DNA]</scope>
    <source>
        <strain evidence="2">ATCC 10500 / CBS 375.48 / QM 6759 / NRRL 1006</strain>
    </source>
</reference>
<dbReference type="GeneID" id="8103459"/>
<sequence>MVAHLLDATNAFVGSRIDKEIFMEIPQGLYDHEFSMNYSKDRILPLGPSTNLSADSQRLSKDLHSKFQRIIGQLTYLAGGTRPDI</sequence>
<dbReference type="InParanoid" id="B8MVD5"/>
<protein>
    <submittedName>
        <fullName evidence="1">Uncharacterized protein</fullName>
    </submittedName>
</protein>